<dbReference type="Gene3D" id="1.10.287.130">
    <property type="match status" value="1"/>
</dbReference>
<evidence type="ECO:0000256" key="11">
    <source>
        <dbReference type="ARBA" id="ARBA00023012"/>
    </source>
</evidence>
<evidence type="ECO:0000256" key="10">
    <source>
        <dbReference type="ARBA" id="ARBA00022989"/>
    </source>
</evidence>
<dbReference type="InterPro" id="IPR003594">
    <property type="entry name" value="HATPase_dom"/>
</dbReference>
<gene>
    <name evidence="15" type="ORF">PND83_07130</name>
</gene>
<keyword evidence="4" id="KW-0597">Phosphoprotein</keyword>
<dbReference type="PROSITE" id="PS50109">
    <property type="entry name" value="HIS_KIN"/>
    <property type="match status" value="1"/>
</dbReference>
<dbReference type="PANTHER" id="PTHR45453">
    <property type="entry name" value="PHOSPHATE REGULON SENSOR PROTEIN PHOR"/>
    <property type="match status" value="1"/>
</dbReference>
<keyword evidence="8 15" id="KW-0418">Kinase</keyword>
<evidence type="ECO:0000313" key="16">
    <source>
        <dbReference type="Proteomes" id="UP001211006"/>
    </source>
</evidence>
<feature type="domain" description="Histidine kinase" evidence="14">
    <location>
        <begin position="159"/>
        <end position="375"/>
    </location>
</feature>
<dbReference type="AlphaFoldDB" id="A0AAW6C347"/>
<keyword evidence="6 13" id="KW-0812">Transmembrane</keyword>
<evidence type="ECO:0000256" key="5">
    <source>
        <dbReference type="ARBA" id="ARBA00022679"/>
    </source>
</evidence>
<evidence type="ECO:0000256" key="3">
    <source>
        <dbReference type="ARBA" id="ARBA00012438"/>
    </source>
</evidence>
<evidence type="ECO:0000256" key="7">
    <source>
        <dbReference type="ARBA" id="ARBA00022741"/>
    </source>
</evidence>
<dbReference type="InterPro" id="IPR050351">
    <property type="entry name" value="BphY/WalK/GraS-like"/>
</dbReference>
<reference evidence="15" key="1">
    <citation type="submission" date="2023-01" db="EMBL/GenBank/DDBJ databases">
        <title>Human gut microbiome strain richness.</title>
        <authorList>
            <person name="Chen-Liaw A."/>
        </authorList>
    </citation>
    <scope>NUCLEOTIDE SEQUENCE</scope>
    <source>
        <strain evidence="15">2225st1_A6_2225SCRN_200828</strain>
    </source>
</reference>
<evidence type="ECO:0000256" key="8">
    <source>
        <dbReference type="ARBA" id="ARBA00022777"/>
    </source>
</evidence>
<dbReference type="InterPro" id="IPR005467">
    <property type="entry name" value="His_kinase_dom"/>
</dbReference>
<dbReference type="InterPro" id="IPR004358">
    <property type="entry name" value="Sig_transdc_His_kin-like_C"/>
</dbReference>
<evidence type="ECO:0000256" key="9">
    <source>
        <dbReference type="ARBA" id="ARBA00022840"/>
    </source>
</evidence>
<comment type="catalytic activity">
    <reaction evidence="1">
        <text>ATP + protein L-histidine = ADP + protein N-phospho-L-histidine.</text>
        <dbReference type="EC" id="2.7.13.3"/>
    </reaction>
</comment>
<protein>
    <recommendedName>
        <fullName evidence="3">histidine kinase</fullName>
        <ecNumber evidence="3">2.7.13.3</ecNumber>
    </recommendedName>
</protein>
<organism evidence="15 16">
    <name type="scientific">Flavonifractor plautii</name>
    <name type="common">Fusobacterium plautii</name>
    <dbReference type="NCBI Taxonomy" id="292800"/>
    <lineage>
        <taxon>Bacteria</taxon>
        <taxon>Bacillati</taxon>
        <taxon>Bacillota</taxon>
        <taxon>Clostridia</taxon>
        <taxon>Eubacteriales</taxon>
        <taxon>Oscillospiraceae</taxon>
        <taxon>Flavonifractor</taxon>
    </lineage>
</organism>
<feature type="transmembrane region" description="Helical" evidence="13">
    <location>
        <begin position="76"/>
        <end position="94"/>
    </location>
</feature>
<dbReference type="PRINTS" id="PR00344">
    <property type="entry name" value="BCTRLSENSOR"/>
</dbReference>
<comment type="subcellular location">
    <subcellularLocation>
        <location evidence="2">Membrane</location>
    </subcellularLocation>
</comment>
<dbReference type="InterPro" id="IPR036890">
    <property type="entry name" value="HATPase_C_sf"/>
</dbReference>
<feature type="transmembrane region" description="Helical" evidence="13">
    <location>
        <begin position="20"/>
        <end position="39"/>
    </location>
</feature>
<dbReference type="GO" id="GO:0000155">
    <property type="term" value="F:phosphorelay sensor kinase activity"/>
    <property type="evidence" value="ECO:0007669"/>
    <property type="project" value="InterPro"/>
</dbReference>
<dbReference type="Proteomes" id="UP001211006">
    <property type="component" value="Unassembled WGS sequence"/>
</dbReference>
<dbReference type="SMART" id="SM00387">
    <property type="entry name" value="HATPase_c"/>
    <property type="match status" value="1"/>
</dbReference>
<dbReference type="EMBL" id="JAQLWO010000005">
    <property type="protein sequence ID" value="MDB7905743.1"/>
    <property type="molecule type" value="Genomic_DNA"/>
</dbReference>
<dbReference type="SMART" id="SM00388">
    <property type="entry name" value="HisKA"/>
    <property type="match status" value="1"/>
</dbReference>
<dbReference type="GO" id="GO:0004721">
    <property type="term" value="F:phosphoprotein phosphatase activity"/>
    <property type="evidence" value="ECO:0007669"/>
    <property type="project" value="TreeGrafter"/>
</dbReference>
<dbReference type="Pfam" id="PF02518">
    <property type="entry name" value="HATPase_c"/>
    <property type="match status" value="1"/>
</dbReference>
<dbReference type="GO" id="GO:0016036">
    <property type="term" value="P:cellular response to phosphate starvation"/>
    <property type="evidence" value="ECO:0007669"/>
    <property type="project" value="TreeGrafter"/>
</dbReference>
<dbReference type="SUPFAM" id="SSF47384">
    <property type="entry name" value="Homodimeric domain of signal transducing histidine kinase"/>
    <property type="match status" value="1"/>
</dbReference>
<dbReference type="GO" id="GO:0005524">
    <property type="term" value="F:ATP binding"/>
    <property type="evidence" value="ECO:0007669"/>
    <property type="project" value="UniProtKB-KW"/>
</dbReference>
<dbReference type="SUPFAM" id="SSF55874">
    <property type="entry name" value="ATPase domain of HSP90 chaperone/DNA topoisomerase II/histidine kinase"/>
    <property type="match status" value="1"/>
</dbReference>
<dbReference type="CDD" id="cd00082">
    <property type="entry name" value="HisKA"/>
    <property type="match status" value="1"/>
</dbReference>
<accession>A0AAW6C347</accession>
<evidence type="ECO:0000256" key="12">
    <source>
        <dbReference type="ARBA" id="ARBA00023136"/>
    </source>
</evidence>
<dbReference type="PANTHER" id="PTHR45453:SF1">
    <property type="entry name" value="PHOSPHATE REGULON SENSOR PROTEIN PHOR"/>
    <property type="match status" value="1"/>
</dbReference>
<keyword evidence="7" id="KW-0547">Nucleotide-binding</keyword>
<evidence type="ECO:0000256" key="4">
    <source>
        <dbReference type="ARBA" id="ARBA00022553"/>
    </source>
</evidence>
<name>A0AAW6C347_FLAPL</name>
<evidence type="ECO:0000256" key="1">
    <source>
        <dbReference type="ARBA" id="ARBA00000085"/>
    </source>
</evidence>
<evidence type="ECO:0000259" key="14">
    <source>
        <dbReference type="PROSITE" id="PS50109"/>
    </source>
</evidence>
<dbReference type="EC" id="2.7.13.3" evidence="3"/>
<dbReference type="Gene3D" id="3.30.565.10">
    <property type="entry name" value="Histidine kinase-like ATPase, C-terminal domain"/>
    <property type="match status" value="1"/>
</dbReference>
<evidence type="ECO:0000256" key="2">
    <source>
        <dbReference type="ARBA" id="ARBA00004370"/>
    </source>
</evidence>
<dbReference type="FunFam" id="3.30.565.10:FF:000013">
    <property type="entry name" value="Two-component sensor histidine kinase"/>
    <property type="match status" value="1"/>
</dbReference>
<dbReference type="Pfam" id="PF00512">
    <property type="entry name" value="HisKA"/>
    <property type="match status" value="1"/>
</dbReference>
<keyword evidence="10 13" id="KW-1133">Transmembrane helix</keyword>
<evidence type="ECO:0000256" key="6">
    <source>
        <dbReference type="ARBA" id="ARBA00022692"/>
    </source>
</evidence>
<sequence length="391" mass="44903">MKIKFSNDYATFRAKITRRFCGNALLSILIVIVLYVLLWRQRGGNLIAYFLMHFFGVDRETANMIYFYYFRSYREVFFAAAITFVFAFLLLRLFRWMTKYFKEIDQGIDALQVDDSKAIRLSPEMLPFESKLNAVKQTLERQKAETALAEQRKNELVMYLAHDIRTPLTSVIGYLSLLHEDPDMPAPQRVKHVRITLEKAYRLEKMINEFFEITRYNSQQIKLIKESIDLSYMLIQLSDELSPVFSQRGLSIKLEIDEDLTVCADADQLARVFSNILKNAAAYSYLNTEIRISTEKVRGHVFVIFQNKGNTIPAEKLSSLFDKFYRLDESRASDTGGTGLGLAIAKEIILLHGGTIHASSENDTVTFTVQLPAADSENIYPSSSFSQETNN</sequence>
<dbReference type="RefSeq" id="WP_024722896.1">
    <property type="nucleotide sequence ID" value="NZ_JAQNCJ010000146.1"/>
</dbReference>
<comment type="caution">
    <text evidence="15">The sequence shown here is derived from an EMBL/GenBank/DDBJ whole genome shotgun (WGS) entry which is preliminary data.</text>
</comment>
<dbReference type="InterPro" id="IPR036097">
    <property type="entry name" value="HisK_dim/P_sf"/>
</dbReference>
<keyword evidence="11" id="KW-0902">Two-component regulatory system</keyword>
<evidence type="ECO:0000313" key="15">
    <source>
        <dbReference type="EMBL" id="MDB7905743.1"/>
    </source>
</evidence>
<dbReference type="GO" id="GO:0005886">
    <property type="term" value="C:plasma membrane"/>
    <property type="evidence" value="ECO:0007669"/>
    <property type="project" value="TreeGrafter"/>
</dbReference>
<keyword evidence="5" id="KW-0808">Transferase</keyword>
<proteinExistence type="predicted"/>
<keyword evidence="12 13" id="KW-0472">Membrane</keyword>
<dbReference type="InterPro" id="IPR003661">
    <property type="entry name" value="HisK_dim/P_dom"/>
</dbReference>
<keyword evidence="9" id="KW-0067">ATP-binding</keyword>
<evidence type="ECO:0000256" key="13">
    <source>
        <dbReference type="SAM" id="Phobius"/>
    </source>
</evidence>